<accession>A0ABW5BUX6</accession>
<gene>
    <name evidence="2" type="ORF">ACFSKK_02460</name>
</gene>
<feature type="transmembrane region" description="Helical" evidence="1">
    <location>
        <begin position="102"/>
        <end position="120"/>
    </location>
</feature>
<evidence type="ECO:0000313" key="3">
    <source>
        <dbReference type="Proteomes" id="UP001597318"/>
    </source>
</evidence>
<feature type="transmembrane region" description="Helical" evidence="1">
    <location>
        <begin position="34"/>
        <end position="54"/>
    </location>
</feature>
<feature type="transmembrane region" description="Helical" evidence="1">
    <location>
        <begin position="221"/>
        <end position="239"/>
    </location>
</feature>
<evidence type="ECO:0000256" key="1">
    <source>
        <dbReference type="SAM" id="Phobius"/>
    </source>
</evidence>
<feature type="transmembrane region" description="Helical" evidence="1">
    <location>
        <begin position="12"/>
        <end position="28"/>
    </location>
</feature>
<name>A0ABW5BUX6_9BACI</name>
<keyword evidence="3" id="KW-1185">Reference proteome</keyword>
<keyword evidence="1" id="KW-0812">Transmembrane</keyword>
<organism evidence="2 3">
    <name type="scientific">Metabacillus endolithicus</name>
    <dbReference type="NCBI Taxonomy" id="1535204"/>
    <lineage>
        <taxon>Bacteria</taxon>
        <taxon>Bacillati</taxon>
        <taxon>Bacillota</taxon>
        <taxon>Bacilli</taxon>
        <taxon>Bacillales</taxon>
        <taxon>Bacillaceae</taxon>
        <taxon>Metabacillus</taxon>
    </lineage>
</organism>
<comment type="caution">
    <text evidence="2">The sequence shown here is derived from an EMBL/GenBank/DDBJ whole genome shotgun (WGS) entry which is preliminary data.</text>
</comment>
<sequence>MRKGHLNRNSIPFLLLTIIHLIIFSQLLKRKREYTWTLLLSNIGFAFFFEYFVLNLFQAYTYKPSILKIKYLDNILGAILSQAFYVPITATFLTIYKKNWRWKVSFITYFYIVEKLFLRLGIYKTNWWNPKFTTVLMLMYFYISDYFYKLIEKRKDWALKLAQYLTIVVIDVTFMFTMAVRRKLKFGVGLVHTWKEHFIIAPLYSLLLSIFSTFISSKSGIIYRFYHLLYFLVIDYFLIKVRFVKINYSAFLQFVPWHLLVIYVSRLVHKEIFSNSKEKT</sequence>
<dbReference type="Proteomes" id="UP001597318">
    <property type="component" value="Unassembled WGS sequence"/>
</dbReference>
<reference evidence="3" key="1">
    <citation type="journal article" date="2019" name="Int. J. Syst. Evol. Microbiol.">
        <title>The Global Catalogue of Microorganisms (GCM) 10K type strain sequencing project: providing services to taxonomists for standard genome sequencing and annotation.</title>
        <authorList>
            <consortium name="The Broad Institute Genomics Platform"/>
            <consortium name="The Broad Institute Genome Sequencing Center for Infectious Disease"/>
            <person name="Wu L."/>
            <person name="Ma J."/>
        </authorList>
    </citation>
    <scope>NUCLEOTIDE SEQUENCE [LARGE SCALE GENOMIC DNA]</scope>
    <source>
        <strain evidence="3">CGMCC 1.15474</strain>
    </source>
</reference>
<evidence type="ECO:0000313" key="2">
    <source>
        <dbReference type="EMBL" id="MFD2212571.1"/>
    </source>
</evidence>
<keyword evidence="1" id="KW-0472">Membrane</keyword>
<feature type="transmembrane region" description="Helical" evidence="1">
    <location>
        <begin position="75"/>
        <end position="96"/>
    </location>
</feature>
<feature type="transmembrane region" description="Helical" evidence="1">
    <location>
        <begin position="246"/>
        <end position="265"/>
    </location>
</feature>
<feature type="transmembrane region" description="Helical" evidence="1">
    <location>
        <begin position="198"/>
        <end position="215"/>
    </location>
</feature>
<feature type="transmembrane region" description="Helical" evidence="1">
    <location>
        <begin position="157"/>
        <end position="177"/>
    </location>
</feature>
<keyword evidence="1" id="KW-1133">Transmembrane helix</keyword>
<protein>
    <submittedName>
        <fullName evidence="2">Uncharacterized protein</fullName>
    </submittedName>
</protein>
<proteinExistence type="predicted"/>
<dbReference type="EMBL" id="JBHUIK010000001">
    <property type="protein sequence ID" value="MFD2212571.1"/>
    <property type="molecule type" value="Genomic_DNA"/>
</dbReference>
<feature type="transmembrane region" description="Helical" evidence="1">
    <location>
        <begin position="132"/>
        <end position="151"/>
    </location>
</feature>